<feature type="domain" description="DUF4082" evidence="5">
    <location>
        <begin position="655"/>
        <end position="797"/>
    </location>
</feature>
<feature type="domain" description="DUF4082" evidence="5">
    <location>
        <begin position="1193"/>
        <end position="1336"/>
    </location>
</feature>
<dbReference type="NCBIfam" id="TIGR01409">
    <property type="entry name" value="TAT_signal_seq"/>
    <property type="match status" value="1"/>
</dbReference>
<feature type="domain" description="DUF4082" evidence="5">
    <location>
        <begin position="922"/>
        <end position="1066"/>
    </location>
</feature>
<feature type="domain" description="SbsA Ig-like" evidence="4">
    <location>
        <begin position="1076"/>
        <end position="1176"/>
    </location>
</feature>
<dbReference type="Proteomes" id="UP000237752">
    <property type="component" value="Unassembled WGS sequence"/>
</dbReference>
<evidence type="ECO:0000259" key="5">
    <source>
        <dbReference type="Pfam" id="PF13313"/>
    </source>
</evidence>
<proteinExistence type="predicted"/>
<evidence type="ECO:0000256" key="3">
    <source>
        <dbReference type="SAM" id="SignalP"/>
    </source>
</evidence>
<dbReference type="Pfam" id="PF13205">
    <property type="entry name" value="Big_5"/>
    <property type="match status" value="3"/>
</dbReference>
<evidence type="ECO:0000259" key="6">
    <source>
        <dbReference type="Pfam" id="PF20254"/>
    </source>
</evidence>
<feature type="region of interest" description="Disordered" evidence="2">
    <location>
        <begin position="350"/>
        <end position="373"/>
    </location>
</feature>
<keyword evidence="1 3" id="KW-0732">Signal</keyword>
<dbReference type="InterPro" id="IPR014756">
    <property type="entry name" value="Ig_E-set"/>
</dbReference>
<accession>A0A2T1A1J3</accession>
<dbReference type="InterPro" id="IPR025141">
    <property type="entry name" value="DUF4082"/>
</dbReference>
<dbReference type="Gene3D" id="2.60.40.650">
    <property type="match status" value="1"/>
</dbReference>
<dbReference type="EMBL" id="PVUE01000005">
    <property type="protein sequence ID" value="PRZ42480.1"/>
    <property type="molecule type" value="Genomic_DNA"/>
</dbReference>
<feature type="signal peptide" evidence="3">
    <location>
        <begin position="1"/>
        <end position="49"/>
    </location>
</feature>
<feature type="domain" description="SbsA Ig-like" evidence="4">
    <location>
        <begin position="806"/>
        <end position="906"/>
    </location>
</feature>
<evidence type="ECO:0000313" key="8">
    <source>
        <dbReference type="Proteomes" id="UP000237752"/>
    </source>
</evidence>
<evidence type="ECO:0000259" key="4">
    <source>
        <dbReference type="Pfam" id="PF13205"/>
    </source>
</evidence>
<gene>
    <name evidence="7" type="ORF">CLV47_105102</name>
</gene>
<feature type="domain" description="SbsA Ig-like" evidence="4">
    <location>
        <begin position="1342"/>
        <end position="1443"/>
    </location>
</feature>
<feature type="chain" id="PRO_5015642732" evidence="3">
    <location>
        <begin position="50"/>
        <end position="1610"/>
    </location>
</feature>
<feature type="domain" description="N,N-dimethylformamidase beta subunit-like C-terminal" evidence="6">
    <location>
        <begin position="104"/>
        <end position="500"/>
    </location>
</feature>
<comment type="caution">
    <text evidence="7">The sequence shown here is derived from an EMBL/GenBank/DDBJ whole genome shotgun (WGS) entry which is preliminary data.</text>
</comment>
<dbReference type="Pfam" id="PF13313">
    <property type="entry name" value="DUF4082"/>
    <property type="match status" value="4"/>
</dbReference>
<feature type="domain" description="DUF4082" evidence="5">
    <location>
        <begin position="1456"/>
        <end position="1603"/>
    </location>
</feature>
<dbReference type="InterPro" id="IPR006311">
    <property type="entry name" value="TAT_signal"/>
</dbReference>
<dbReference type="InterPro" id="IPR032812">
    <property type="entry name" value="SbsA_Ig"/>
</dbReference>
<dbReference type="InterPro" id="IPR019546">
    <property type="entry name" value="TAT_signal_bac_arc"/>
</dbReference>
<protein>
    <submittedName>
        <fullName evidence="7">Secreted protein</fullName>
    </submittedName>
</protein>
<dbReference type="Gene3D" id="2.60.40.1220">
    <property type="match status" value="3"/>
</dbReference>
<dbReference type="PROSITE" id="PS51318">
    <property type="entry name" value="TAT"/>
    <property type="match status" value="1"/>
</dbReference>
<dbReference type="RefSeq" id="WP_106348521.1">
    <property type="nucleotide sequence ID" value="NZ_PVUE01000005.1"/>
</dbReference>
<sequence length="1610" mass="167412">MGKSDDKSGAGSNGGILGRGVSRRNFLKYSSAAGVAGTAAAMMSGTAFAATPNSVSAENALSGSPESDWESWNDESIQGYTTQYSYLPGETVTFKIDTPSTNYRVRIFRLGWYAGKGARHLQDVTPSATLPQNQPDPKTEAATGLVDCGNWAPSASWTIPSDAVSGIYYALFERQDISNSSNYTHFVVRRTGPSDVLVQTSEMTQHAYNRYGGNSLYYGDPVGRAYKVSYNRPFLRDPDPANMFLSSEVALVRWLERNGYDVSYCGGIDVHQNAAVLNGRKVFISSGHDEYVSGEQRANVTAGRDAGVNMIFMSGNEYFWKVRFAPSIDGSNTADRTMVCYKETLDSAKTDPTPEWTGTWRDPRFSPPSNGGRPENELTGQFFRSILPSNEPDLEITVPAEYAKMRLWRNTAVATLTSGQVRTLAPNTLGYEFDCDVDNGFRPAGLIHLSSTTAQTPQLLIDYGATYIAGTCVHNLVMYRAASGALVFGTGTVQWSYGLDDYHITDPGTPTDPVMQQATINVLADMGAQPSTLQSGLTVATKSADTLPPTTAIVTPAEGAVFPIGTAITVAGTSVDAGGGTVAGIEASTDGGTTWHPATGKDSWSYVFTPLATGQVPITVRAIDDSCNIESPGAQRSFVGGPRSLPCSIWPTDFTPTVASSDDGGAIEAGVKFQSAVEGFITGVRFYKGAGNTGTHVGTLWTAAGEQLATGTFANESATGWQVVSISPVPVTAGTTYVASVFMPNGHYAADAGYFAQAFELPPLRALANGESGSNGVYRYGSTGFPTDTFGSTNYWVDVVLSDDNNEAPKVVDHSPATKIQSVVRTTAVTATFSEPMTEASIVVELRDATNALVAGSTTYDVATRTVTFTPTAQLGALALHTVTVTSGNDAAGNPMAAPYSWEFSTTGDPGTSPTSIWDTSAAPATISSNETSAVELGVRFTSDVDGTVTGLRYYKAPGTTGSHVGHLWSASGTLLATAPFSDETSSGWQQANLATPIAITKSTTYFVSYFSPNGVYGLSSGYFTSSAADRGAIHAPQSVTGALNGVYRYGPSGFPSDSYGNANYWADVVFVMAADNTAPQVVNVEPAADILAVATTQAIRVTFSEPIDSGSLTFSLKTASGATVASSVAYDGGTSTATLTPNSALAQNVTYTASVSAKDLSGNAMAAPMTWKFTTATVAGATPATLWDTSSIPASAASSDGLAIEVGVRIVPQSDGQITGIRFYKGSGNTGSHVGHLWAADGALLGTATFSNESAVGWQQALFGAPIQVTAGVPLVASYFAPNGHYAADAGGLSAAVTRAPLQAPASTGSAPNGLYKYGAGGFPNSSYNATNYWVDAIFVDTAAPTVTSVTPVSGETGVALTATMSATFSEPVIPSSISIKLRDSGGGVVAGASAYDSGSNTVTFTPTSPLSGSASFTASVEAATDLQGNPIASPTTWSFQTIGATVVSIWPNNVVPATLLVNDTGPLEVGTKFRASSAGAVQGVRFYKGGPANSGSHVGNLWAADGTLLASVTFGAETARGWQSAMFTTPVSLTPGNTYVVSYFAPKGMYSADGGYFASRNVVSGPLEALQTGTDGGNGVYKYGSASAFPTDTYNGGNYWVDVLFVAG</sequence>
<evidence type="ECO:0000256" key="2">
    <source>
        <dbReference type="SAM" id="MobiDB-lite"/>
    </source>
</evidence>
<name>A0A2T1A1J3_9ACTN</name>
<reference evidence="7 8" key="1">
    <citation type="submission" date="2018-03" db="EMBL/GenBank/DDBJ databases">
        <title>Genomic Encyclopedia of Archaeal and Bacterial Type Strains, Phase II (KMG-II): from individual species to whole genera.</title>
        <authorList>
            <person name="Goeker M."/>
        </authorList>
    </citation>
    <scope>NUCLEOTIDE SEQUENCE [LARGE SCALE GENOMIC DNA]</scope>
    <source>
        <strain evidence="7 8">DSM 100065</strain>
    </source>
</reference>
<dbReference type="SUPFAM" id="SSF81296">
    <property type="entry name" value="E set domains"/>
    <property type="match status" value="1"/>
</dbReference>
<dbReference type="InterPro" id="IPR046540">
    <property type="entry name" value="DMFA2_C"/>
</dbReference>
<evidence type="ECO:0000256" key="1">
    <source>
        <dbReference type="ARBA" id="ARBA00022729"/>
    </source>
</evidence>
<dbReference type="OrthoDB" id="505641at2"/>
<dbReference type="Pfam" id="PF20254">
    <property type="entry name" value="DMFA2_C"/>
    <property type="match status" value="1"/>
</dbReference>
<organism evidence="7 8">
    <name type="scientific">Antricoccus suffuscus</name>
    <dbReference type="NCBI Taxonomy" id="1629062"/>
    <lineage>
        <taxon>Bacteria</taxon>
        <taxon>Bacillati</taxon>
        <taxon>Actinomycetota</taxon>
        <taxon>Actinomycetes</taxon>
        <taxon>Geodermatophilales</taxon>
        <taxon>Antricoccaceae</taxon>
        <taxon>Antricoccus</taxon>
    </lineage>
</organism>
<dbReference type="InterPro" id="IPR014755">
    <property type="entry name" value="Cu-Rt/internalin_Ig-like"/>
</dbReference>
<evidence type="ECO:0000313" key="7">
    <source>
        <dbReference type="EMBL" id="PRZ42480.1"/>
    </source>
</evidence>
<keyword evidence="8" id="KW-1185">Reference proteome</keyword>